<keyword evidence="3" id="KW-1185">Reference proteome</keyword>
<feature type="transmembrane region" description="Helical" evidence="1">
    <location>
        <begin position="152"/>
        <end position="171"/>
    </location>
</feature>
<dbReference type="PATRIC" id="fig|512565.3.peg.1248"/>
<proteinExistence type="predicted"/>
<evidence type="ECO:0000256" key="1">
    <source>
        <dbReference type="SAM" id="Phobius"/>
    </source>
</evidence>
<keyword evidence="1" id="KW-1133">Transmembrane helix</keyword>
<accession>I0H0C7</accession>
<keyword evidence="1" id="KW-0812">Transmembrane</keyword>
<evidence type="ECO:0008006" key="4">
    <source>
        <dbReference type="Google" id="ProtNLM"/>
    </source>
</evidence>
<reference evidence="2 3" key="1">
    <citation type="submission" date="2012-02" db="EMBL/GenBank/DDBJ databases">
        <title>Complete genome sequence of Actinoplanes missouriensis 431 (= NBRC 102363).</title>
        <authorList>
            <person name="Ohnishi Y."/>
            <person name="Ishikawa J."/>
            <person name="Sekine M."/>
            <person name="Hosoyama A."/>
            <person name="Harada T."/>
            <person name="Narita H."/>
            <person name="Hata T."/>
            <person name="Konno Y."/>
            <person name="Tutikane K."/>
            <person name="Fujita N."/>
            <person name="Horinouchi S."/>
            <person name="Hayakawa M."/>
        </authorList>
    </citation>
    <scope>NUCLEOTIDE SEQUENCE [LARGE SCALE GENOMIC DNA]</scope>
    <source>
        <strain evidence="3">ATCC 14538 / DSM 43046 / CBS 188.64 / JCM 3121 / NBRC 102363 / NCIMB 12654 / NRRL B-3342 / UNCC 431</strain>
    </source>
</reference>
<feature type="transmembrane region" description="Helical" evidence="1">
    <location>
        <begin position="183"/>
        <end position="203"/>
    </location>
</feature>
<name>I0H0C7_ACTM4</name>
<dbReference type="AlphaFoldDB" id="I0H0C7"/>
<dbReference type="EMBL" id="AP012319">
    <property type="protein sequence ID" value="BAL86464.1"/>
    <property type="molecule type" value="Genomic_DNA"/>
</dbReference>
<gene>
    <name evidence="2" type="ordered locus">AMIS_12440</name>
</gene>
<sequence length="213" mass="22899">MDLSMPASRHSRTTWWIAALFAAGSTCFLVAPIPAFAQLVGPGVDGLVFFVGSLFFTTAAGLQWWDTKLLSAEPPRLDRWSSGVQFVGTLFFNATTFRALQLGFDSPDYDRLVWRPDAFGSICFLISGYLAYVQVTGHLLSLPRRTLESAIATVNLLGCLAFGASAAASYVIPAAGDELNATVVNSCTALGALCFLIGALLLFPQRAREPRPV</sequence>
<feature type="transmembrane region" description="Helical" evidence="1">
    <location>
        <begin position="118"/>
        <end position="140"/>
    </location>
</feature>
<dbReference type="KEGG" id="ams:AMIS_12440"/>
<dbReference type="eggNOG" id="ENOG5030Y0T">
    <property type="taxonomic scope" value="Bacteria"/>
</dbReference>
<dbReference type="STRING" id="512565.AMIS_12440"/>
<dbReference type="HOGENOM" id="CLU_086991_0_0_11"/>
<dbReference type="Proteomes" id="UP000007882">
    <property type="component" value="Chromosome"/>
</dbReference>
<organism evidence="2 3">
    <name type="scientific">Actinoplanes missouriensis (strain ATCC 14538 / DSM 43046 / CBS 188.64 / JCM 3121 / NBRC 102363 / NCIMB 12654 / NRRL B-3342 / UNCC 431)</name>
    <dbReference type="NCBI Taxonomy" id="512565"/>
    <lineage>
        <taxon>Bacteria</taxon>
        <taxon>Bacillati</taxon>
        <taxon>Actinomycetota</taxon>
        <taxon>Actinomycetes</taxon>
        <taxon>Micromonosporales</taxon>
        <taxon>Micromonosporaceae</taxon>
        <taxon>Actinoplanes</taxon>
    </lineage>
</organism>
<protein>
    <recommendedName>
        <fullName evidence="4">YrhK domain-containing protein</fullName>
    </recommendedName>
</protein>
<feature type="transmembrane region" description="Helical" evidence="1">
    <location>
        <begin position="47"/>
        <end position="65"/>
    </location>
</feature>
<evidence type="ECO:0000313" key="2">
    <source>
        <dbReference type="EMBL" id="BAL86464.1"/>
    </source>
</evidence>
<keyword evidence="1" id="KW-0472">Membrane</keyword>
<evidence type="ECO:0000313" key="3">
    <source>
        <dbReference type="Proteomes" id="UP000007882"/>
    </source>
</evidence>